<dbReference type="Gene3D" id="3.40.50.1820">
    <property type="entry name" value="alpha/beta hydrolase"/>
    <property type="match status" value="1"/>
</dbReference>
<dbReference type="PANTHER" id="PTHR13136">
    <property type="entry name" value="TESTIS DEVELOPMENT PROTEIN PRTD"/>
    <property type="match status" value="1"/>
</dbReference>
<evidence type="ECO:0000259" key="1">
    <source>
        <dbReference type="Pfam" id="PF20408"/>
    </source>
</evidence>
<comment type="caution">
    <text evidence="2">The sequence shown here is derived from an EMBL/GenBank/DDBJ whole genome shotgun (WGS) entry which is preliminary data.</text>
</comment>
<dbReference type="Proteomes" id="UP001501035">
    <property type="component" value="Unassembled WGS sequence"/>
</dbReference>
<name>A0ABP6LB69_9ACTN</name>
<evidence type="ECO:0000313" key="2">
    <source>
        <dbReference type="EMBL" id="GAA3034823.1"/>
    </source>
</evidence>
<organism evidence="2 3">
    <name type="scientific">Gordonia defluvii</name>
    <dbReference type="NCBI Taxonomy" id="283718"/>
    <lineage>
        <taxon>Bacteria</taxon>
        <taxon>Bacillati</taxon>
        <taxon>Actinomycetota</taxon>
        <taxon>Actinomycetes</taxon>
        <taxon>Mycobacteriales</taxon>
        <taxon>Gordoniaceae</taxon>
        <taxon>Gordonia</taxon>
    </lineage>
</organism>
<dbReference type="InterPro" id="IPR046879">
    <property type="entry name" value="KANL3/Tex30_Abhydrolase"/>
</dbReference>
<dbReference type="InterPro" id="IPR029058">
    <property type="entry name" value="AB_hydrolase_fold"/>
</dbReference>
<dbReference type="EMBL" id="BAAAVS010000021">
    <property type="protein sequence ID" value="GAA3034823.1"/>
    <property type="molecule type" value="Genomic_DNA"/>
</dbReference>
<gene>
    <name evidence="2" type="ORF">GCM10010528_14550</name>
</gene>
<reference evidence="3" key="1">
    <citation type="journal article" date="2019" name="Int. J. Syst. Evol. Microbiol.">
        <title>The Global Catalogue of Microorganisms (GCM) 10K type strain sequencing project: providing services to taxonomists for standard genome sequencing and annotation.</title>
        <authorList>
            <consortium name="The Broad Institute Genomics Platform"/>
            <consortium name="The Broad Institute Genome Sequencing Center for Infectious Disease"/>
            <person name="Wu L."/>
            <person name="Ma J."/>
        </authorList>
    </citation>
    <scope>NUCLEOTIDE SEQUENCE [LARGE SCALE GENOMIC DNA]</scope>
    <source>
        <strain evidence="3">JCM 14234</strain>
    </source>
</reference>
<evidence type="ECO:0000313" key="3">
    <source>
        <dbReference type="Proteomes" id="UP001501035"/>
    </source>
</evidence>
<dbReference type="GO" id="GO:0016787">
    <property type="term" value="F:hydrolase activity"/>
    <property type="evidence" value="ECO:0007669"/>
    <property type="project" value="UniProtKB-KW"/>
</dbReference>
<keyword evidence="2" id="KW-0378">Hydrolase</keyword>
<dbReference type="SUPFAM" id="SSF53474">
    <property type="entry name" value="alpha/beta-Hydrolases"/>
    <property type="match status" value="1"/>
</dbReference>
<dbReference type="RefSeq" id="WP_290707009.1">
    <property type="nucleotide sequence ID" value="NZ_BAAAVS010000021.1"/>
</dbReference>
<proteinExistence type="predicted"/>
<accession>A0ABP6LB69</accession>
<dbReference type="InterPro" id="IPR026555">
    <property type="entry name" value="NSL3/Tex30"/>
</dbReference>
<dbReference type="PANTHER" id="PTHR13136:SF11">
    <property type="entry name" value="TESTIS-EXPRESSED PROTEIN 30"/>
    <property type="match status" value="1"/>
</dbReference>
<dbReference type="Pfam" id="PF20408">
    <property type="entry name" value="Abhydrolase_11"/>
    <property type="match status" value="1"/>
</dbReference>
<sequence>MRTLTAPGVVADLHEPDSEPLGAAILAHGAGGNRDAVILHAYADEFCRRGLLVARIDLPYRQRRPTGPPGRADAQRDRDGIAAACAAISAVTGTPLIVGGHSYGGRQASMLVAENPELADGLFLSSYPLHPPGKPELMRTEHLSQIQIPTILVHGRSDPFATSGELADAVALIDAATTIVTVAAPHALNPARSGVAALAADAVMALLLNQPNR</sequence>
<protein>
    <submittedName>
        <fullName evidence="2">Dienelactone hydrolase family protein</fullName>
    </submittedName>
</protein>
<feature type="domain" description="KANL3/Tex30 alpha/beta hydrolase-like" evidence="1">
    <location>
        <begin position="24"/>
        <end position="193"/>
    </location>
</feature>
<keyword evidence="3" id="KW-1185">Reference proteome</keyword>